<dbReference type="InterPro" id="IPR014710">
    <property type="entry name" value="RmlC-like_jellyroll"/>
</dbReference>
<dbReference type="EMBL" id="WMJY01000016">
    <property type="protein sequence ID" value="MTH29941.1"/>
    <property type="molecule type" value="Genomic_DNA"/>
</dbReference>
<dbReference type="OrthoDB" id="663011at2"/>
<keyword evidence="3" id="KW-1185">Reference proteome</keyword>
<dbReference type="SUPFAM" id="SSF51206">
    <property type="entry name" value="cAMP-binding domain-like"/>
    <property type="match status" value="1"/>
</dbReference>
<dbReference type="InterPro" id="IPR018490">
    <property type="entry name" value="cNMP-bd_dom_sf"/>
</dbReference>
<dbReference type="InterPro" id="IPR000595">
    <property type="entry name" value="cNMP-bd_dom"/>
</dbReference>
<comment type="caution">
    <text evidence="2">The sequence shown here is derived from an EMBL/GenBank/DDBJ whole genome shotgun (WGS) entry which is preliminary data.</text>
</comment>
<name>A0A7K1GM99_9FLAO</name>
<dbReference type="Gene3D" id="2.60.120.10">
    <property type="entry name" value="Jelly Rolls"/>
    <property type="match status" value="1"/>
</dbReference>
<evidence type="ECO:0000259" key="1">
    <source>
        <dbReference type="Pfam" id="PF00027"/>
    </source>
</evidence>
<dbReference type="Pfam" id="PF00027">
    <property type="entry name" value="cNMP_binding"/>
    <property type="match status" value="1"/>
</dbReference>
<dbReference type="CDD" id="cd00038">
    <property type="entry name" value="CAP_ED"/>
    <property type="match status" value="1"/>
</dbReference>
<proteinExistence type="predicted"/>
<evidence type="ECO:0000313" key="2">
    <source>
        <dbReference type="EMBL" id="MTH29941.1"/>
    </source>
</evidence>
<organism evidence="2 3">
    <name type="scientific">Myroides pelagicus</name>
    <dbReference type="NCBI Taxonomy" id="270914"/>
    <lineage>
        <taxon>Bacteria</taxon>
        <taxon>Pseudomonadati</taxon>
        <taxon>Bacteroidota</taxon>
        <taxon>Flavobacteriia</taxon>
        <taxon>Flavobacteriales</taxon>
        <taxon>Flavobacteriaceae</taxon>
        <taxon>Myroides</taxon>
    </lineage>
</organism>
<feature type="domain" description="Cyclic nucleotide-binding" evidence="1">
    <location>
        <begin position="31"/>
        <end position="118"/>
    </location>
</feature>
<sequence>MLSTIFTYFDKIYLLKNPESRSLLSNIMQIRNYRKNQVIQQPNSRCKTLYFVTKGVARIYYFKDAKDITEHFAFDANIIIRAESLFTKRTTPKAIQALTDLTVVAIPAQELFCLFETNLEVERLFNKIFIQAYIQTTKRVESLQFQSATERYYELLTQTNLINQIPLKHIASYLGITQVSLSRIRASI</sequence>
<dbReference type="RefSeq" id="WP_155035931.1">
    <property type="nucleotide sequence ID" value="NZ_JAYMMG010000030.1"/>
</dbReference>
<protein>
    <submittedName>
        <fullName evidence="2">Cyclic nucleotide-binding domain-containing protein</fullName>
    </submittedName>
</protein>
<dbReference type="Proteomes" id="UP000488936">
    <property type="component" value="Unassembled WGS sequence"/>
</dbReference>
<gene>
    <name evidence="2" type="ORF">GJV77_08435</name>
</gene>
<reference evidence="2 3" key="1">
    <citation type="journal article" date="2006" name="Int. J. Syst. Evol. Microbiol.">
        <title>Myroides pelagicus sp. nov., isolated from seawater in Thailand.</title>
        <authorList>
            <person name="Yoon J."/>
            <person name="Maneerat S."/>
            <person name="Kawai F."/>
            <person name="Yokota A."/>
        </authorList>
    </citation>
    <scope>NUCLEOTIDE SEQUENCE [LARGE SCALE GENOMIC DNA]</scope>
    <source>
        <strain evidence="2 3">SM1T</strain>
    </source>
</reference>
<dbReference type="AlphaFoldDB" id="A0A7K1GM99"/>
<evidence type="ECO:0000313" key="3">
    <source>
        <dbReference type="Proteomes" id="UP000488936"/>
    </source>
</evidence>
<accession>A0A7K1GM99</accession>